<feature type="region of interest" description="Disordered" evidence="1">
    <location>
        <begin position="26"/>
        <end position="48"/>
    </location>
</feature>
<reference evidence="3" key="2">
    <citation type="submission" date="2014-09" db="EMBL/GenBank/DDBJ databases">
        <authorList>
            <consortium name="NBRP consortium"/>
            <person name="Sawabe T."/>
            <person name="Meirelles P."/>
            <person name="Nakanishi M."/>
            <person name="Sayaka M."/>
            <person name="Hattori M."/>
            <person name="Ohkuma M."/>
        </authorList>
    </citation>
    <scope>NUCLEOTIDE SEQUENCE [LARGE SCALE GENOMIC DNA]</scope>
    <source>
        <strain evidence="3">JCM 19239</strain>
    </source>
</reference>
<evidence type="ECO:0000313" key="3">
    <source>
        <dbReference type="Proteomes" id="UP000029223"/>
    </source>
</evidence>
<keyword evidence="3" id="KW-1185">Reference proteome</keyword>
<dbReference type="GO" id="GO:0016740">
    <property type="term" value="F:transferase activity"/>
    <property type="evidence" value="ECO:0007669"/>
    <property type="project" value="UniProtKB-KW"/>
</dbReference>
<protein>
    <submittedName>
        <fullName evidence="2">Acetyl-coenzyme A carboxyl transferase beta chain</fullName>
        <ecNumber evidence="2">6.4.1.2</ecNumber>
    </submittedName>
</protein>
<dbReference type="EMBL" id="BBMS01000005">
    <property type="protein sequence ID" value="GAL24628.1"/>
    <property type="molecule type" value="Genomic_DNA"/>
</dbReference>
<dbReference type="EC" id="6.4.1.2" evidence="2"/>
<evidence type="ECO:0000313" key="2">
    <source>
        <dbReference type="EMBL" id="GAL24628.1"/>
    </source>
</evidence>
<proteinExistence type="predicted"/>
<organism evidence="2 3">
    <name type="scientific">Vibrio variabilis</name>
    <dbReference type="NCBI Taxonomy" id="990271"/>
    <lineage>
        <taxon>Bacteria</taxon>
        <taxon>Pseudomonadati</taxon>
        <taxon>Pseudomonadota</taxon>
        <taxon>Gammaproteobacteria</taxon>
        <taxon>Vibrionales</taxon>
        <taxon>Vibrionaceae</taxon>
        <taxon>Vibrio</taxon>
    </lineage>
</organism>
<evidence type="ECO:0000256" key="1">
    <source>
        <dbReference type="SAM" id="MobiDB-lite"/>
    </source>
</evidence>
<dbReference type="Proteomes" id="UP000029223">
    <property type="component" value="Unassembled WGS sequence"/>
</dbReference>
<keyword evidence="2" id="KW-0436">Ligase</keyword>
<reference evidence="3" key="1">
    <citation type="submission" date="2014-09" db="EMBL/GenBank/DDBJ databases">
        <title>Vibrio variabilis JCM 19239. (C206) whole genome shotgun sequence.</title>
        <authorList>
            <person name="Sawabe T."/>
            <person name="Meirelles P."/>
            <person name="Nakanishi M."/>
            <person name="Sayaka M."/>
            <person name="Hattori M."/>
            <person name="Ohkuma M."/>
        </authorList>
    </citation>
    <scope>NUCLEOTIDE SEQUENCE [LARGE SCALE GENOMIC DNA]</scope>
    <source>
        <strain evidence="3">JCM 19239</strain>
    </source>
</reference>
<accession>A0ABQ0J772</accession>
<sequence>MIVDRREMRQRVGSLLAKMTNQASPLVVSVEDSPEEPSYEVPEADEKG</sequence>
<gene>
    <name evidence="2" type="ORF">JCM19239_7228</name>
</gene>
<dbReference type="GO" id="GO:0003989">
    <property type="term" value="F:acetyl-CoA carboxylase activity"/>
    <property type="evidence" value="ECO:0007669"/>
    <property type="project" value="UniProtKB-EC"/>
</dbReference>
<name>A0ABQ0J772_9VIBR</name>
<comment type="caution">
    <text evidence="2">The sequence shown here is derived from an EMBL/GenBank/DDBJ whole genome shotgun (WGS) entry which is preliminary data.</text>
</comment>
<keyword evidence="2" id="KW-0808">Transferase</keyword>